<dbReference type="Proteomes" id="UP000230973">
    <property type="component" value="Unassembled WGS sequence"/>
</dbReference>
<comment type="caution">
    <text evidence="3">The sequence shown here is derived from an EMBL/GenBank/DDBJ whole genome shotgun (WGS) entry which is preliminary data.</text>
</comment>
<evidence type="ECO:0000313" key="3">
    <source>
        <dbReference type="EMBL" id="PIY63346.1"/>
    </source>
</evidence>
<feature type="domain" description="Peptidase C39-like" evidence="2">
    <location>
        <begin position="131"/>
        <end position="273"/>
    </location>
</feature>
<evidence type="ECO:0000256" key="1">
    <source>
        <dbReference type="SAM" id="MobiDB-lite"/>
    </source>
</evidence>
<dbReference type="Gene3D" id="3.90.70.10">
    <property type="entry name" value="Cysteine proteinases"/>
    <property type="match status" value="1"/>
</dbReference>
<proteinExistence type="predicted"/>
<dbReference type="AlphaFoldDB" id="A0A2M7QC43"/>
<dbReference type="Pfam" id="PF13529">
    <property type="entry name" value="Peptidase_C39_2"/>
    <property type="match status" value="1"/>
</dbReference>
<feature type="compositionally biased region" description="Acidic residues" evidence="1">
    <location>
        <begin position="63"/>
        <end position="77"/>
    </location>
</feature>
<dbReference type="EMBL" id="PFLC01000008">
    <property type="protein sequence ID" value="PIY63346.1"/>
    <property type="molecule type" value="Genomic_DNA"/>
</dbReference>
<accession>A0A2M7QC43</accession>
<feature type="region of interest" description="Disordered" evidence="1">
    <location>
        <begin position="48"/>
        <end position="129"/>
    </location>
</feature>
<organism evidence="3 4">
    <name type="scientific">Candidatus Uhrbacteria bacterium CG_4_10_14_0_8_um_filter_58_22</name>
    <dbReference type="NCBI Taxonomy" id="1975029"/>
    <lineage>
        <taxon>Bacteria</taxon>
        <taxon>Candidatus Uhriibacteriota</taxon>
    </lineage>
</organism>
<protein>
    <recommendedName>
        <fullName evidence="2">Peptidase C39-like domain-containing protein</fullName>
    </recommendedName>
</protein>
<dbReference type="InterPro" id="IPR039564">
    <property type="entry name" value="Peptidase_C39-like"/>
</dbReference>
<gene>
    <name evidence="3" type="ORF">COY93_00435</name>
</gene>
<sequence>MTAKKTRTPIVTLIVSVLVVAAAWGVYTFRGDLTDAYRSWRRGPIPEAISRTEFERPAPVDSSAEEPDQNETDELTTDTEPTQTVDKTDSDEPDDAGDEDRTEPESEPETPEEIVEPEETPTTRPGSINLRVPFMVQAPTANWDTLHGEACEEASAIMLAAYYADETEITVDEAESRIMDAVAWQDLTFGYHLDTTSEETARMIREHFGLAAAEAVPIGSLNDILDVVATGHPVIIPAYGKALGNPNFRNGGPLYHMLLIKGYDGDRIITNDPGTRRGADYVYDADVLWDAIHDWNGDDVPHGEKVMIVVGR</sequence>
<name>A0A2M7QC43_9BACT</name>
<feature type="compositionally biased region" description="Acidic residues" evidence="1">
    <location>
        <begin position="89"/>
        <end position="119"/>
    </location>
</feature>
<evidence type="ECO:0000313" key="4">
    <source>
        <dbReference type="Proteomes" id="UP000230973"/>
    </source>
</evidence>
<evidence type="ECO:0000259" key="2">
    <source>
        <dbReference type="Pfam" id="PF13529"/>
    </source>
</evidence>
<reference evidence="4" key="1">
    <citation type="submission" date="2017-09" db="EMBL/GenBank/DDBJ databases">
        <title>Depth-based differentiation of microbial function through sediment-hosted aquifers and enrichment of novel symbionts in the deep terrestrial subsurface.</title>
        <authorList>
            <person name="Probst A.J."/>
            <person name="Ladd B."/>
            <person name="Jarett J.K."/>
            <person name="Geller-Mcgrath D.E."/>
            <person name="Sieber C.M.K."/>
            <person name="Emerson J.B."/>
            <person name="Anantharaman K."/>
            <person name="Thomas B.C."/>
            <person name="Malmstrom R."/>
            <person name="Stieglmeier M."/>
            <person name="Klingl A."/>
            <person name="Woyke T."/>
            <person name="Ryan C.M."/>
            <person name="Banfield J.F."/>
        </authorList>
    </citation>
    <scope>NUCLEOTIDE SEQUENCE [LARGE SCALE GENOMIC DNA]</scope>
</reference>